<sequence length="777" mass="82881">MSEGLQYHINFTGNAVEVLRHVNEQLGDTMTSAKKATTAFKDTWQSLLAFNQVVQSIDAVKQSLQELNAPGISLNANMQELSAITGVTGKGLDAISDAARQSAKAFGTDASQNLESYKVLLSKLDPEIAKNNVALKAMGDSVNVLSKSMAGDTVAATTVLTTAMNQFGVSTEDPIAASNTMAEMMNIMAAAAQAGSAELPQIGEALEKSGMQAKLANISFAETNAAIQVLDKAGAKGSEGGTALRNITAILSEGRFMPKEAREALQSAGISVEALGDKSKTLKERLQLLQPILNDSALLGKVFGRENEGAAIALINGTEKLGEYTKAITGTNSAVEQANVVMQSYEERQKRTQAAVDDMKISFFNATESIQPYLQSTMSVLSEVGKLGAGVHALSSVFNNQFTKSIYDGVKGLFTKTVAVNADTASLAGNTVAMGAASVSGGIFSGVMQVVKASIASATTSVQGFSLSLSSIPVIGWIAAAVTAVVIAFKYLWDHSKAFREQLYGIWEAAKAVFHNIGVVIQRLYNAIIKPIVQSITEAFNWLYEIVSTVFNGVVDVVAGAFDWIYEKVSMVLNGIGNFFKGLWDWFSNLFSGFIKIINEWIIDPIKNAFNGLMDFLLGIFNWIGDKLKALIQPLIDMYNYIFGDEGMENVNKAYENGLKKGGESFDKDNPAVKEAQSSVTQFASETNFKATSANNFGGASAIADKKTAIKGAGAAAAKTNSNSSASSRNINQLTINKLVENIVIHTTNLNETKEKIKQVVIEALLTGVSDFTLANN</sequence>
<evidence type="ECO:0000313" key="4">
    <source>
        <dbReference type="Proteomes" id="UP001595907"/>
    </source>
</evidence>
<dbReference type="PANTHER" id="PTHR37813">
    <property type="entry name" value="FELS-2 PROPHAGE PROTEIN"/>
    <property type="match status" value="1"/>
</dbReference>
<dbReference type="Proteomes" id="UP001595907">
    <property type="component" value="Unassembled WGS sequence"/>
</dbReference>
<keyword evidence="1" id="KW-1188">Viral release from host cell</keyword>
<feature type="domain" description="Phage tail tape measure protein" evidence="2">
    <location>
        <begin position="100"/>
        <end position="293"/>
    </location>
</feature>
<gene>
    <name evidence="3" type="ORF">ACFOWM_06285</name>
</gene>
<dbReference type="RefSeq" id="WP_379707918.1">
    <property type="nucleotide sequence ID" value="NZ_JBHSCZ010000001.1"/>
</dbReference>
<accession>A0ABV8QQB6</accession>
<dbReference type="EMBL" id="JBHSCZ010000001">
    <property type="protein sequence ID" value="MFC4262475.1"/>
    <property type="molecule type" value="Genomic_DNA"/>
</dbReference>
<dbReference type="PANTHER" id="PTHR37813:SF1">
    <property type="entry name" value="FELS-2 PROPHAGE PROTEIN"/>
    <property type="match status" value="1"/>
</dbReference>
<protein>
    <submittedName>
        <fullName evidence="3">Phage tail tape measure protein</fullName>
    </submittedName>
</protein>
<evidence type="ECO:0000313" key="3">
    <source>
        <dbReference type="EMBL" id="MFC4262475.1"/>
    </source>
</evidence>
<evidence type="ECO:0000256" key="1">
    <source>
        <dbReference type="ARBA" id="ARBA00022612"/>
    </source>
</evidence>
<reference evidence="4" key="1">
    <citation type="journal article" date="2019" name="Int. J. Syst. Evol. Microbiol.">
        <title>The Global Catalogue of Microorganisms (GCM) 10K type strain sequencing project: providing services to taxonomists for standard genome sequencing and annotation.</title>
        <authorList>
            <consortium name="The Broad Institute Genomics Platform"/>
            <consortium name="The Broad Institute Genome Sequencing Center for Infectious Disease"/>
            <person name="Wu L."/>
            <person name="Ma J."/>
        </authorList>
    </citation>
    <scope>NUCLEOTIDE SEQUENCE [LARGE SCALE GENOMIC DNA]</scope>
    <source>
        <strain evidence="4">CECT 8289</strain>
    </source>
</reference>
<evidence type="ECO:0000259" key="2">
    <source>
        <dbReference type="Pfam" id="PF10145"/>
    </source>
</evidence>
<dbReference type="InterPro" id="IPR010090">
    <property type="entry name" value="Phage_tape_meas"/>
</dbReference>
<keyword evidence="4" id="KW-1185">Reference proteome</keyword>
<dbReference type="Pfam" id="PF10145">
    <property type="entry name" value="PhageMin_Tail"/>
    <property type="match status" value="1"/>
</dbReference>
<dbReference type="NCBIfam" id="TIGR01760">
    <property type="entry name" value="tape_meas_TP901"/>
    <property type="match status" value="1"/>
</dbReference>
<name>A0ABV8QQB6_9BACT</name>
<comment type="caution">
    <text evidence="3">The sequence shown here is derived from an EMBL/GenBank/DDBJ whole genome shotgun (WGS) entry which is preliminary data.</text>
</comment>
<proteinExistence type="predicted"/>
<organism evidence="3 4">
    <name type="scientific">Ferruginibacter yonginensis</name>
    <dbReference type="NCBI Taxonomy" id="1310416"/>
    <lineage>
        <taxon>Bacteria</taxon>
        <taxon>Pseudomonadati</taxon>
        <taxon>Bacteroidota</taxon>
        <taxon>Chitinophagia</taxon>
        <taxon>Chitinophagales</taxon>
        <taxon>Chitinophagaceae</taxon>
        <taxon>Ferruginibacter</taxon>
    </lineage>
</organism>